<dbReference type="InterPro" id="IPR025476">
    <property type="entry name" value="Helitron_helicase-like"/>
</dbReference>
<dbReference type="PANTHER" id="PTHR10492:SF57">
    <property type="entry name" value="ATP-DEPENDENT DNA HELICASE"/>
    <property type="match status" value="1"/>
</dbReference>
<proteinExistence type="inferred from homology"/>
<evidence type="ECO:0000313" key="5">
    <source>
        <dbReference type="EMBL" id="KAJ1689867.1"/>
    </source>
</evidence>
<comment type="similarity">
    <text evidence="1">Belongs to the helicase family.</text>
</comment>
<dbReference type="GO" id="GO:0016787">
    <property type="term" value="F:hydrolase activity"/>
    <property type="evidence" value="ECO:0007669"/>
    <property type="project" value="UniProtKB-KW"/>
</dbReference>
<feature type="compositionally biased region" description="Low complexity" evidence="2">
    <location>
        <begin position="1"/>
        <end position="17"/>
    </location>
</feature>
<feature type="region of interest" description="Disordered" evidence="2">
    <location>
        <begin position="1"/>
        <end position="36"/>
    </location>
</feature>
<dbReference type="InterPro" id="IPR010285">
    <property type="entry name" value="DNA_helicase_pif1-like_DEAD"/>
</dbReference>
<sequence length="1144" mass="129376">MQGAAFDGTSSGGSSASTLPGVVSTPHGNPSHPSMFSTDFPGVFPDPCSVSPASTPETPPAIPVFSPDDRLSYLDFGDPDEICEHCHARFWIHEKCRATSTVGHPTYALCCRHGRVTLDKIDPMPQILSNLLDPKNGPDSKHFIDNIRMYNSMFAFTSMGVQVDESVNAGPGPYVFKVSGQLCHLLGSLLPDGDHPPRFSQLYTYDTENEISNRMAPFPSADGLSAPRPHIVRALKQMLDQYNPYAQVYRSVRDRVLADSADTLRLQIRADRSRADSRYSAPVASEVAGLIVGDLDSQHFVRDIIVQHRSGELQRVSSTHPSYMPFQYPLIFTRGEDGFTPGIDYNPEAESTQNFHREHVTMVEFYCYRLHMRVDGSPVISKSGRLLQQISIDMFACVDQARLWYIHENQASLRSDTYANVRNAVLNNDMFGRAVGKRIVLPSSHVGTWPEITRNLLPGQHASDRPDLVSRVFKMKLNEMIRDFKDSEFFGPISGLIYSVEFQKRGLPHVHIIIWLRDRASLCDPVSINRFISAELPNPVFDPDGYSVVSKFMVHGPCGTARPNSPCMQDGKCSKRFPKPFRDSTIISDDGFVLYRRRDTYTTVLKNGVCLDNKYVVPYNLNLLLKYQAHINVERCHRTDMIKYLFKYICKGRDRAMVSIFRNSRQAQPDQQNQGSQETVIDEVLDYLDCRYLAAPEAIWRLFQYNIHYSHPTIERLPIHLPFENNVVFRDSQPLSEVAMNPASRRTRLTAWFDLNVSDPAARLLTYPEVTRYYTWHEKEKVWKFRQAGYRLARMHFVQPTAGDLYYVRMLLNSTRGATSFDELRTVNGVMYSTYKEACNAVGLLDDNSEWLYTMQEAAGSASCEQLRTMFVDILLYSDVADAKELWESCWNYMGDDIVQNMRSAHCNDQLTIHPDSLRDYILHKLGDILFLRGYSLQYVNLPTPVLNRPTGFANRLLTEQYSYNTADLRMRILDLLSGLNTEHKAVLDAVIQSVHSRQGQLFFVYGHGGTGKTFVWQAITAVLISQGRVVLTVASSGLSSLLLQGGVTAYSRFKIPLKLREGSTCDIKKNTNLAELLRETSLIIWDEAPMSNRICFEALDRSMRDILGDVNTSNRDKPFGGVTVVLGGGFQADSPSYTSWYSV</sequence>
<evidence type="ECO:0000256" key="2">
    <source>
        <dbReference type="SAM" id="MobiDB-lite"/>
    </source>
</evidence>
<feature type="compositionally biased region" description="Polar residues" evidence="2">
    <location>
        <begin position="26"/>
        <end position="36"/>
    </location>
</feature>
<keyword evidence="6" id="KW-1185">Reference proteome</keyword>
<dbReference type="OrthoDB" id="677382at2759"/>
<keyword evidence="1" id="KW-0233">DNA recombination</keyword>
<dbReference type="EC" id="5.6.2.3" evidence="1"/>
<dbReference type="GO" id="GO:0043139">
    <property type="term" value="F:5'-3' DNA helicase activity"/>
    <property type="evidence" value="ECO:0007669"/>
    <property type="project" value="UniProtKB-EC"/>
</dbReference>
<evidence type="ECO:0000259" key="3">
    <source>
        <dbReference type="Pfam" id="PF05970"/>
    </source>
</evidence>
<dbReference type="SUPFAM" id="SSF52540">
    <property type="entry name" value="P-loop containing nucleoside triphosphate hydrolases"/>
    <property type="match status" value="1"/>
</dbReference>
<dbReference type="GO" id="GO:0006310">
    <property type="term" value="P:DNA recombination"/>
    <property type="evidence" value="ECO:0007669"/>
    <property type="project" value="UniProtKB-KW"/>
</dbReference>
<keyword evidence="1" id="KW-0234">DNA repair</keyword>
<keyword evidence="1" id="KW-0067">ATP-binding</keyword>
<feature type="domain" description="DNA helicase Pif1-like DEAD-box helicase" evidence="3">
    <location>
        <begin position="980"/>
        <end position="1132"/>
    </location>
</feature>
<organism evidence="5 6">
    <name type="scientific">Rhynchospora breviuscula</name>
    <dbReference type="NCBI Taxonomy" id="2022672"/>
    <lineage>
        <taxon>Eukaryota</taxon>
        <taxon>Viridiplantae</taxon>
        <taxon>Streptophyta</taxon>
        <taxon>Embryophyta</taxon>
        <taxon>Tracheophyta</taxon>
        <taxon>Spermatophyta</taxon>
        <taxon>Magnoliopsida</taxon>
        <taxon>Liliopsida</taxon>
        <taxon>Poales</taxon>
        <taxon>Cyperaceae</taxon>
        <taxon>Cyperoideae</taxon>
        <taxon>Rhynchosporeae</taxon>
        <taxon>Rhynchospora</taxon>
    </lineage>
</organism>
<accession>A0A9Q0C9P5</accession>
<keyword evidence="1" id="KW-0227">DNA damage</keyword>
<name>A0A9Q0C9P5_9POAL</name>
<gene>
    <name evidence="5" type="ORF">LUZ63_014022</name>
</gene>
<dbReference type="PANTHER" id="PTHR10492">
    <property type="match status" value="1"/>
</dbReference>
<dbReference type="Gene3D" id="3.40.50.300">
    <property type="entry name" value="P-loop containing nucleotide triphosphate hydrolases"/>
    <property type="match status" value="1"/>
</dbReference>
<comment type="caution">
    <text evidence="5">The sequence shown here is derived from an EMBL/GenBank/DDBJ whole genome shotgun (WGS) entry which is preliminary data.</text>
</comment>
<dbReference type="Pfam" id="PF05970">
    <property type="entry name" value="PIF1"/>
    <property type="match status" value="1"/>
</dbReference>
<evidence type="ECO:0000256" key="1">
    <source>
        <dbReference type="RuleBase" id="RU363044"/>
    </source>
</evidence>
<comment type="catalytic activity">
    <reaction evidence="1">
        <text>ATP + H2O = ADP + phosphate + H(+)</text>
        <dbReference type="Rhea" id="RHEA:13065"/>
        <dbReference type="ChEBI" id="CHEBI:15377"/>
        <dbReference type="ChEBI" id="CHEBI:15378"/>
        <dbReference type="ChEBI" id="CHEBI:30616"/>
        <dbReference type="ChEBI" id="CHEBI:43474"/>
        <dbReference type="ChEBI" id="CHEBI:456216"/>
        <dbReference type="EC" id="5.6.2.3"/>
    </reaction>
</comment>
<dbReference type="AlphaFoldDB" id="A0A9Q0C9P5"/>
<evidence type="ECO:0000259" key="4">
    <source>
        <dbReference type="Pfam" id="PF14214"/>
    </source>
</evidence>
<dbReference type="Pfam" id="PF14214">
    <property type="entry name" value="Helitron_like_N"/>
    <property type="match status" value="1"/>
</dbReference>
<dbReference type="GO" id="GO:0006281">
    <property type="term" value="P:DNA repair"/>
    <property type="evidence" value="ECO:0007669"/>
    <property type="project" value="UniProtKB-KW"/>
</dbReference>
<keyword evidence="1" id="KW-0347">Helicase</keyword>
<dbReference type="InterPro" id="IPR027417">
    <property type="entry name" value="P-loop_NTPase"/>
</dbReference>
<dbReference type="GO" id="GO:0000723">
    <property type="term" value="P:telomere maintenance"/>
    <property type="evidence" value="ECO:0007669"/>
    <property type="project" value="InterPro"/>
</dbReference>
<dbReference type="Proteomes" id="UP001151287">
    <property type="component" value="Unassembled WGS sequence"/>
</dbReference>
<dbReference type="GO" id="GO:0005524">
    <property type="term" value="F:ATP binding"/>
    <property type="evidence" value="ECO:0007669"/>
    <property type="project" value="UniProtKB-KW"/>
</dbReference>
<protein>
    <recommendedName>
        <fullName evidence="1">ATP-dependent DNA helicase</fullName>
        <ecNumber evidence="1">5.6.2.3</ecNumber>
    </recommendedName>
</protein>
<evidence type="ECO:0000313" key="6">
    <source>
        <dbReference type="Proteomes" id="UP001151287"/>
    </source>
</evidence>
<dbReference type="EMBL" id="JAMQYH010000004">
    <property type="protein sequence ID" value="KAJ1689867.1"/>
    <property type="molecule type" value="Genomic_DNA"/>
</dbReference>
<reference evidence="5" key="1">
    <citation type="journal article" date="2022" name="Cell">
        <title>Repeat-based holocentromeres influence genome architecture and karyotype evolution.</title>
        <authorList>
            <person name="Hofstatter P.G."/>
            <person name="Thangavel G."/>
            <person name="Lux T."/>
            <person name="Neumann P."/>
            <person name="Vondrak T."/>
            <person name="Novak P."/>
            <person name="Zhang M."/>
            <person name="Costa L."/>
            <person name="Castellani M."/>
            <person name="Scott A."/>
            <person name="Toegelov H."/>
            <person name="Fuchs J."/>
            <person name="Mata-Sucre Y."/>
            <person name="Dias Y."/>
            <person name="Vanzela A.L.L."/>
            <person name="Huettel B."/>
            <person name="Almeida C.C.S."/>
            <person name="Simkova H."/>
            <person name="Souza G."/>
            <person name="Pedrosa-Harand A."/>
            <person name="Macas J."/>
            <person name="Mayer K.F.X."/>
            <person name="Houben A."/>
            <person name="Marques A."/>
        </authorList>
    </citation>
    <scope>NUCLEOTIDE SEQUENCE</scope>
    <source>
        <strain evidence="5">RhyBre1mFocal</strain>
    </source>
</reference>
<keyword evidence="1" id="KW-0378">Hydrolase</keyword>
<feature type="domain" description="Helitron helicase-like" evidence="4">
    <location>
        <begin position="448"/>
        <end position="514"/>
    </location>
</feature>
<comment type="cofactor">
    <cofactor evidence="1">
        <name>Mg(2+)</name>
        <dbReference type="ChEBI" id="CHEBI:18420"/>
    </cofactor>
</comment>
<keyword evidence="1" id="KW-0547">Nucleotide-binding</keyword>